<name>A0A6J7P177_9ZZZZ</name>
<dbReference type="EMBL" id="CAFBPD010000023">
    <property type="protein sequence ID" value="CAB4999226.1"/>
    <property type="molecule type" value="Genomic_DNA"/>
</dbReference>
<reference evidence="2" key="1">
    <citation type="submission" date="2020-05" db="EMBL/GenBank/DDBJ databases">
        <authorList>
            <person name="Chiriac C."/>
            <person name="Salcher M."/>
            <person name="Ghai R."/>
            <person name="Kavagutti S V."/>
        </authorList>
    </citation>
    <scope>NUCLEOTIDE SEQUENCE</scope>
</reference>
<sequence length="134" mass="14150">MPGSDLSQPANVTIPSSRSACITASTESAMISRETSEKCMPSWPIEMPSETEIVPNCMGNPPAACTPSFAAIARRAKDRLQGVISFQLDATPICGLGKSSSDMPTARSMPRAADRSSPSVTSLLLGFMSVIRRS</sequence>
<evidence type="ECO:0000256" key="1">
    <source>
        <dbReference type="SAM" id="MobiDB-lite"/>
    </source>
</evidence>
<gene>
    <name evidence="2" type="ORF">UFOPK4061_00206</name>
</gene>
<dbReference type="AlphaFoldDB" id="A0A6J7P177"/>
<accession>A0A6J7P177</accession>
<protein>
    <submittedName>
        <fullName evidence="2">Unannotated protein</fullName>
    </submittedName>
</protein>
<proteinExistence type="predicted"/>
<organism evidence="2">
    <name type="scientific">freshwater metagenome</name>
    <dbReference type="NCBI Taxonomy" id="449393"/>
    <lineage>
        <taxon>unclassified sequences</taxon>
        <taxon>metagenomes</taxon>
        <taxon>ecological metagenomes</taxon>
    </lineage>
</organism>
<evidence type="ECO:0000313" key="2">
    <source>
        <dbReference type="EMBL" id="CAB4999226.1"/>
    </source>
</evidence>
<feature type="region of interest" description="Disordered" evidence="1">
    <location>
        <begin position="97"/>
        <end position="117"/>
    </location>
</feature>